<evidence type="ECO:0000313" key="2">
    <source>
        <dbReference type="EMBL" id="MDR7149325.1"/>
    </source>
</evidence>
<proteinExistence type="predicted"/>
<dbReference type="EMBL" id="JAVDWU010000002">
    <property type="protein sequence ID" value="MDR7149325.1"/>
    <property type="molecule type" value="Genomic_DNA"/>
</dbReference>
<name>A0ABU1WJ68_9BURK</name>
<evidence type="ECO:0000313" key="3">
    <source>
        <dbReference type="Proteomes" id="UP001265700"/>
    </source>
</evidence>
<dbReference type="Proteomes" id="UP001265700">
    <property type="component" value="Unassembled WGS sequence"/>
</dbReference>
<organism evidence="2 3">
    <name type="scientific">Hydrogenophaga palleronii</name>
    <dbReference type="NCBI Taxonomy" id="65655"/>
    <lineage>
        <taxon>Bacteria</taxon>
        <taxon>Pseudomonadati</taxon>
        <taxon>Pseudomonadota</taxon>
        <taxon>Betaproteobacteria</taxon>
        <taxon>Burkholderiales</taxon>
        <taxon>Comamonadaceae</taxon>
        <taxon>Hydrogenophaga</taxon>
    </lineage>
</organism>
<comment type="caution">
    <text evidence="2">The sequence shown here is derived from an EMBL/GenBank/DDBJ whole genome shotgun (WGS) entry which is preliminary data.</text>
</comment>
<reference evidence="2 3" key="1">
    <citation type="submission" date="2023-07" db="EMBL/GenBank/DDBJ databases">
        <title>Sorghum-associated microbial communities from plants grown in Nebraska, USA.</title>
        <authorList>
            <person name="Schachtman D."/>
        </authorList>
    </citation>
    <scope>NUCLEOTIDE SEQUENCE [LARGE SCALE GENOMIC DNA]</scope>
    <source>
        <strain evidence="2 3">4249</strain>
    </source>
</reference>
<feature type="region of interest" description="Disordered" evidence="1">
    <location>
        <begin position="1"/>
        <end position="32"/>
    </location>
</feature>
<evidence type="ECO:0000256" key="1">
    <source>
        <dbReference type="SAM" id="MobiDB-lite"/>
    </source>
</evidence>
<dbReference type="InterPro" id="IPR019600">
    <property type="entry name" value="Hemin_uptake_protein_HemP"/>
</dbReference>
<sequence length="68" mass="7495">MKTPQPAADIDPRKPSWAREMSPTEPSEVSQVLHSASLLRGQKTVAIEHNGALYRLQSTRAGKLILTK</sequence>
<dbReference type="Pfam" id="PF10636">
    <property type="entry name" value="hemP"/>
    <property type="match status" value="1"/>
</dbReference>
<dbReference type="RefSeq" id="WP_310313101.1">
    <property type="nucleotide sequence ID" value="NZ_JAVDWU010000002.1"/>
</dbReference>
<protein>
    <submittedName>
        <fullName evidence="2">Hemin uptake protein HemP</fullName>
    </submittedName>
</protein>
<keyword evidence="3" id="KW-1185">Reference proteome</keyword>
<accession>A0ABU1WJ68</accession>
<gene>
    <name evidence="2" type="ORF">J2W49_001274</name>
</gene>
<dbReference type="Gene3D" id="2.10.70.10">
    <property type="entry name" value="Complement Module, domain 1"/>
    <property type="match status" value="1"/>
</dbReference>